<comment type="caution">
    <text evidence="1">The sequence shown here is derived from an EMBL/GenBank/DDBJ whole genome shotgun (WGS) entry which is preliminary data.</text>
</comment>
<dbReference type="Proteomes" id="UP000704712">
    <property type="component" value="Unassembled WGS sequence"/>
</dbReference>
<name>A0A8S9UM97_PHYIN</name>
<organism evidence="1 2">
    <name type="scientific">Phytophthora infestans</name>
    <name type="common">Potato late blight agent</name>
    <name type="synonym">Botrytis infestans</name>
    <dbReference type="NCBI Taxonomy" id="4787"/>
    <lineage>
        <taxon>Eukaryota</taxon>
        <taxon>Sar</taxon>
        <taxon>Stramenopiles</taxon>
        <taxon>Oomycota</taxon>
        <taxon>Peronosporomycetes</taxon>
        <taxon>Peronosporales</taxon>
        <taxon>Peronosporaceae</taxon>
        <taxon>Phytophthora</taxon>
    </lineage>
</organism>
<accession>A0A8S9UM97</accession>
<dbReference type="EMBL" id="JAACNO010001255">
    <property type="protein sequence ID" value="KAF4141850.1"/>
    <property type="molecule type" value="Genomic_DNA"/>
</dbReference>
<evidence type="ECO:0000313" key="2">
    <source>
        <dbReference type="Proteomes" id="UP000704712"/>
    </source>
</evidence>
<proteinExistence type="predicted"/>
<protein>
    <submittedName>
        <fullName evidence="1">Uncharacterized protein</fullName>
    </submittedName>
</protein>
<dbReference type="AlphaFoldDB" id="A0A8S9UM97"/>
<sequence length="688" mass="77518">MDAWQPKKVFGAPRGTFSRQLREALALLAAVGYTDYTAWKYLLTEHCGIDVGKEGEEKFEHKIPVKFLLCLDLNGKQGNPTEYALLTFCGVHQRDSSDEFHETIAKIAALNQNIRPDRRGIDIVIPVQVFFSTDRIKPMEVSATELLAYKEAVRIIKDEWRQVKDEPVARGSLRCTLVLEPLAVDLLGMAIHPNMIETINRLMQDNIWFSQVKRLRLELHKELWDKELASKKVFGQLFTGLFNHTRPTRELEYSDLRSKLDLNTSTPDLWQLDTLQVFCATTLPASDFVALASAMATNQTVKKLDIRLSFQSNAQITSRYLWKCIAYALFSKRARSSSSLESVEIKIYGIAVADMEGFSDVVTSEHPEEELLDFPCGVIAERVATVKSGASVRWQFNYRGEPAQSCDFLSFPSSLPFAQTFSDDGESEWVNVMIPGYGHCQVQRENLTFYERNLVSSDQRLSSLKLEITEVWSMHGVAQFLAAIGASLSVLTLKVRVLELDVNSILRSCPNLVELSLSTDMVDVQLRLDHHQPLPDLRLDIGDIAALSKSLSDSRNPLFKCVRRLRVRPANCWLVRPVNLGTCEADLNVLLDMLAKNRTLLYFDVTAPHDLKRYLGCFRQFNLQPTRHTRSLPLEAKVALLSIAMAGAEPGYALSNIRLCNVPNSSASFLSIPAHVLRLSTSEVFARS</sequence>
<reference evidence="1" key="1">
    <citation type="submission" date="2020-03" db="EMBL/GenBank/DDBJ databases">
        <title>Hybrid Assembly of Korean Phytophthora infestans isolates.</title>
        <authorList>
            <person name="Prokchorchik M."/>
            <person name="Lee Y."/>
            <person name="Seo J."/>
            <person name="Cho J.-H."/>
            <person name="Park Y.-E."/>
            <person name="Jang D.-C."/>
            <person name="Im J.-S."/>
            <person name="Choi J.-G."/>
            <person name="Park H.-J."/>
            <person name="Lee G.-B."/>
            <person name="Lee Y.-G."/>
            <person name="Hong S.-Y."/>
            <person name="Cho K."/>
            <person name="Sohn K.H."/>
        </authorList>
    </citation>
    <scope>NUCLEOTIDE SEQUENCE</scope>
    <source>
        <strain evidence="1">KR_2_A2</strain>
    </source>
</reference>
<gene>
    <name evidence="1" type="ORF">GN958_ATG08955</name>
</gene>
<evidence type="ECO:0000313" key="1">
    <source>
        <dbReference type="EMBL" id="KAF4141850.1"/>
    </source>
</evidence>